<sequence length="32" mass="3515">KDNGFILVAVKDTKVAGTEPLSWFNGLEQSYS</sequence>
<dbReference type="EMBL" id="LXQA010158010">
    <property type="protein sequence ID" value="MCI27214.1"/>
    <property type="molecule type" value="Genomic_DNA"/>
</dbReference>
<dbReference type="AlphaFoldDB" id="A0A392QTP4"/>
<comment type="caution">
    <text evidence="1">The sequence shown here is derived from an EMBL/GenBank/DDBJ whole genome shotgun (WGS) entry which is preliminary data.</text>
</comment>
<evidence type="ECO:0000313" key="2">
    <source>
        <dbReference type="Proteomes" id="UP000265520"/>
    </source>
</evidence>
<dbReference type="Proteomes" id="UP000265520">
    <property type="component" value="Unassembled WGS sequence"/>
</dbReference>
<feature type="non-terminal residue" evidence="1">
    <location>
        <position position="1"/>
    </location>
</feature>
<accession>A0A392QTP4</accession>
<name>A0A392QTP4_9FABA</name>
<evidence type="ECO:0000313" key="1">
    <source>
        <dbReference type="EMBL" id="MCI27214.1"/>
    </source>
</evidence>
<keyword evidence="2" id="KW-1185">Reference proteome</keyword>
<protein>
    <submittedName>
        <fullName evidence="1">Uncharacterized protein</fullName>
    </submittedName>
</protein>
<reference evidence="1 2" key="1">
    <citation type="journal article" date="2018" name="Front. Plant Sci.">
        <title>Red Clover (Trifolium pratense) and Zigzag Clover (T. medium) - A Picture of Genomic Similarities and Differences.</title>
        <authorList>
            <person name="Dluhosova J."/>
            <person name="Istvanek J."/>
            <person name="Nedelnik J."/>
            <person name="Repkova J."/>
        </authorList>
    </citation>
    <scope>NUCLEOTIDE SEQUENCE [LARGE SCALE GENOMIC DNA]</scope>
    <source>
        <strain evidence="2">cv. 10/8</strain>
        <tissue evidence="1">Leaf</tissue>
    </source>
</reference>
<organism evidence="1 2">
    <name type="scientific">Trifolium medium</name>
    <dbReference type="NCBI Taxonomy" id="97028"/>
    <lineage>
        <taxon>Eukaryota</taxon>
        <taxon>Viridiplantae</taxon>
        <taxon>Streptophyta</taxon>
        <taxon>Embryophyta</taxon>
        <taxon>Tracheophyta</taxon>
        <taxon>Spermatophyta</taxon>
        <taxon>Magnoliopsida</taxon>
        <taxon>eudicotyledons</taxon>
        <taxon>Gunneridae</taxon>
        <taxon>Pentapetalae</taxon>
        <taxon>rosids</taxon>
        <taxon>fabids</taxon>
        <taxon>Fabales</taxon>
        <taxon>Fabaceae</taxon>
        <taxon>Papilionoideae</taxon>
        <taxon>50 kb inversion clade</taxon>
        <taxon>NPAAA clade</taxon>
        <taxon>Hologalegina</taxon>
        <taxon>IRL clade</taxon>
        <taxon>Trifolieae</taxon>
        <taxon>Trifolium</taxon>
    </lineage>
</organism>
<proteinExistence type="predicted"/>